<dbReference type="GeneID" id="13353921"/>
<accession>A0A0X3BPY3</accession>
<proteinExistence type="predicted"/>
<keyword evidence="1" id="KW-1277">Toxin-antitoxin system</keyword>
<dbReference type="KEGG" id="mema:MMAB1_2776"/>
<dbReference type="SUPFAM" id="SSF143011">
    <property type="entry name" value="RelE-like"/>
    <property type="match status" value="1"/>
</dbReference>
<dbReference type="Pfam" id="PF05016">
    <property type="entry name" value="ParE_toxin"/>
    <property type="match status" value="1"/>
</dbReference>
<sequence length="90" mass="10539">MIWRLHLLPGAERKLNKLPDLDAQRIKDELDALADEPYPRLYAKKLKGHPNSPLYSFRVGQYRIILVFEDNVMVIAVIDVGNRSNVYRKY</sequence>
<dbReference type="GeneID" id="27138334"/>
<organism evidence="2 3">
    <name type="scientific">Methanoculleus bourgensis</name>
    <dbReference type="NCBI Taxonomy" id="83986"/>
    <lineage>
        <taxon>Archaea</taxon>
        <taxon>Methanobacteriati</taxon>
        <taxon>Methanobacteriota</taxon>
        <taxon>Stenosarchaea group</taxon>
        <taxon>Methanomicrobia</taxon>
        <taxon>Methanomicrobiales</taxon>
        <taxon>Methanomicrobiaceae</taxon>
        <taxon>Methanoculleus</taxon>
    </lineage>
</organism>
<name>A0A0X3BPY3_9EURY</name>
<dbReference type="OrthoDB" id="97626at2157"/>
<dbReference type="EMBL" id="LT158599">
    <property type="protein sequence ID" value="CVK33989.1"/>
    <property type="molecule type" value="Genomic_DNA"/>
</dbReference>
<dbReference type="PANTHER" id="PTHR35601">
    <property type="entry name" value="TOXIN RELE"/>
    <property type="match status" value="1"/>
</dbReference>
<reference evidence="2 3" key="1">
    <citation type="submission" date="2016-01" db="EMBL/GenBank/DDBJ databases">
        <authorList>
            <person name="Manzoor S."/>
        </authorList>
    </citation>
    <scope>NUCLEOTIDE SEQUENCE [LARGE SCALE GENOMIC DNA]</scope>
    <source>
        <strain evidence="2">Methanoculleus sp MAB1</strain>
    </source>
</reference>
<evidence type="ECO:0000313" key="3">
    <source>
        <dbReference type="Proteomes" id="UP000069850"/>
    </source>
</evidence>
<dbReference type="Proteomes" id="UP000069850">
    <property type="component" value="Chromosome 1"/>
</dbReference>
<protein>
    <submittedName>
        <fullName evidence="2">Plasmid stabilization system protein</fullName>
    </submittedName>
</protein>
<dbReference type="Gene3D" id="3.30.2310.20">
    <property type="entry name" value="RelE-like"/>
    <property type="match status" value="1"/>
</dbReference>
<dbReference type="RefSeq" id="WP_014868005.1">
    <property type="nucleotide sequence ID" value="NZ_LT158599.1"/>
</dbReference>
<evidence type="ECO:0000313" key="2">
    <source>
        <dbReference type="EMBL" id="CVK33989.1"/>
    </source>
</evidence>
<evidence type="ECO:0000256" key="1">
    <source>
        <dbReference type="ARBA" id="ARBA00022649"/>
    </source>
</evidence>
<dbReference type="InterPro" id="IPR007712">
    <property type="entry name" value="RelE/ParE_toxin"/>
</dbReference>
<dbReference type="AlphaFoldDB" id="A0A0X3BPY3"/>
<gene>
    <name evidence="2" type="ORF">MMAB1_2776</name>
</gene>
<dbReference type="InterPro" id="IPR035093">
    <property type="entry name" value="RelE/ParE_toxin_dom_sf"/>
</dbReference>
<dbReference type="PANTHER" id="PTHR35601:SF1">
    <property type="entry name" value="TOXIN RELE"/>
    <property type="match status" value="1"/>
</dbReference>